<evidence type="ECO:0000259" key="1">
    <source>
        <dbReference type="Pfam" id="PF18743"/>
    </source>
</evidence>
<dbReference type="Proteomes" id="UP000290759">
    <property type="component" value="Unassembled WGS sequence"/>
</dbReference>
<protein>
    <recommendedName>
        <fullName evidence="1">REase AHJR-like domain-containing protein</fullName>
    </recommendedName>
</protein>
<gene>
    <name evidence="2" type="ORF">D3273_09775</name>
</gene>
<evidence type="ECO:0000313" key="2">
    <source>
        <dbReference type="EMBL" id="RYC32306.1"/>
    </source>
</evidence>
<dbReference type="Pfam" id="PF18743">
    <property type="entry name" value="AHJR-like"/>
    <property type="match status" value="1"/>
</dbReference>
<keyword evidence="3" id="KW-1185">Reference proteome</keyword>
<organism evidence="2 3">
    <name type="scientific">Lichenibacterium minor</name>
    <dbReference type="NCBI Taxonomy" id="2316528"/>
    <lineage>
        <taxon>Bacteria</taxon>
        <taxon>Pseudomonadati</taxon>
        <taxon>Pseudomonadota</taxon>
        <taxon>Alphaproteobacteria</taxon>
        <taxon>Hyphomicrobiales</taxon>
        <taxon>Lichenihabitantaceae</taxon>
        <taxon>Lichenibacterium</taxon>
    </lineage>
</organism>
<comment type="caution">
    <text evidence="2">The sequence shown here is derived from an EMBL/GenBank/DDBJ whole genome shotgun (WGS) entry which is preliminary data.</text>
</comment>
<feature type="domain" description="REase AHJR-like" evidence="1">
    <location>
        <begin position="3"/>
        <end position="104"/>
    </location>
</feature>
<dbReference type="AlphaFoldDB" id="A0A4Q2UB61"/>
<dbReference type="RefSeq" id="WP_129225911.1">
    <property type="nucleotide sequence ID" value="NZ_QYBB01000008.1"/>
</dbReference>
<dbReference type="EMBL" id="QYBB01000008">
    <property type="protein sequence ID" value="RYC32306.1"/>
    <property type="molecule type" value="Genomic_DNA"/>
</dbReference>
<name>A0A4Q2UB61_9HYPH</name>
<sequence length="214" mass="23114">MARGEAARERDAQRRVARRYRMMGYDVVERPSPEVLPDFMDGILPDVVARSVSDNVVVEIKTHASLTGSNDLVAMAEKVSAHPDWRFELVVMDDATTAAAEISDAEFEARLARARHAAEVGSADVAFAFLVQLIAIVARDLAGRNGVGQRGKSDRDVLIDLGFEGIVPPPLLERCLAAVGQAAERMRMTGSDAVPSSEAVAELSDLCDGLRQLL</sequence>
<accession>A0A4Q2UB61</accession>
<evidence type="ECO:0000313" key="3">
    <source>
        <dbReference type="Proteomes" id="UP000290759"/>
    </source>
</evidence>
<reference evidence="2 3" key="1">
    <citation type="submission" date="2018-12" db="EMBL/GenBank/DDBJ databases">
        <authorList>
            <person name="Grouzdev D.S."/>
            <person name="Krutkina M.S."/>
        </authorList>
    </citation>
    <scope>NUCLEOTIDE SEQUENCE [LARGE SCALE GENOMIC DNA]</scope>
    <source>
        <strain evidence="2 3">RmlP026</strain>
    </source>
</reference>
<reference evidence="2 3" key="2">
    <citation type="submission" date="2019-02" db="EMBL/GenBank/DDBJ databases">
        <title>'Lichenibacterium ramalinii' gen. nov. sp. nov., 'Lichenibacterium minor' gen. nov. sp. nov.</title>
        <authorList>
            <person name="Pankratov T."/>
        </authorList>
    </citation>
    <scope>NUCLEOTIDE SEQUENCE [LARGE SCALE GENOMIC DNA]</scope>
    <source>
        <strain evidence="2 3">RmlP026</strain>
    </source>
</reference>
<dbReference type="InterPro" id="IPR040902">
    <property type="entry name" value="AHJR-like"/>
</dbReference>
<proteinExistence type="predicted"/>
<dbReference type="OrthoDB" id="8220232at2"/>